<dbReference type="STRING" id="1841861.GCA_900157365_02952"/>
<name>A0A2U3PF90_9MYCO</name>
<dbReference type="InterPro" id="IPR006016">
    <property type="entry name" value="UspA"/>
</dbReference>
<dbReference type="Pfam" id="PF00582">
    <property type="entry name" value="Usp"/>
    <property type="match status" value="1"/>
</dbReference>
<dbReference type="InterPro" id="IPR006015">
    <property type="entry name" value="Universal_stress_UspA"/>
</dbReference>
<dbReference type="AlphaFoldDB" id="A0A2U3PF90"/>
<dbReference type="EMBL" id="FUEZ01000004">
    <property type="protein sequence ID" value="SPM42412.1"/>
    <property type="molecule type" value="Genomic_DNA"/>
</dbReference>
<dbReference type="OrthoDB" id="4614783at2"/>
<dbReference type="PRINTS" id="PR01438">
    <property type="entry name" value="UNVRSLSTRESS"/>
</dbReference>
<dbReference type="Gene3D" id="3.40.50.620">
    <property type="entry name" value="HUPs"/>
    <property type="match status" value="2"/>
</dbReference>
<evidence type="ECO:0000313" key="4">
    <source>
        <dbReference type="Proteomes" id="UP000240424"/>
    </source>
</evidence>
<dbReference type="PANTHER" id="PTHR46268">
    <property type="entry name" value="STRESS RESPONSE PROTEIN NHAX"/>
    <property type="match status" value="1"/>
</dbReference>
<reference evidence="3 4" key="1">
    <citation type="submission" date="2017-01" db="EMBL/GenBank/DDBJ databases">
        <authorList>
            <consortium name="Urmite Genomes"/>
        </authorList>
    </citation>
    <scope>NUCLEOTIDE SEQUENCE [LARGE SCALE GENOMIC DNA]</scope>
    <source>
        <strain evidence="3 4">AB215</strain>
    </source>
</reference>
<accession>A0A2U3PF90</accession>
<dbReference type="InterPro" id="IPR014729">
    <property type="entry name" value="Rossmann-like_a/b/a_fold"/>
</dbReference>
<organism evidence="3 4">
    <name type="scientific">Mycobacterium numidiamassiliense</name>
    <dbReference type="NCBI Taxonomy" id="1841861"/>
    <lineage>
        <taxon>Bacteria</taxon>
        <taxon>Bacillati</taxon>
        <taxon>Actinomycetota</taxon>
        <taxon>Actinomycetes</taxon>
        <taxon>Mycobacteriales</taxon>
        <taxon>Mycobacteriaceae</taxon>
        <taxon>Mycobacterium</taxon>
    </lineage>
</organism>
<sequence length="264" mass="28681">MKPIIVGIDGSRAAIAAALWGVDEAVGHGVPLRLVSVIKQTHPSPDDYARDLAHAETSLHEAQLAVEATRNLVKIETEIPRGPAGPALVEASRDAEMICVGSVGIGRYARSILGSTATELAEKAHCPVAVLRTRSDQPPPDFDWIVVRLIDAPDNDAVVNYAAWEAKLRRAPMLVLGGRPEELTEHADGAFEHRVRAWQRSHPEVRVYPITTEHEIASFLRANDERVQLAVISGDEADQLARLVGPSGHPLFRHPECSVLVVRG</sequence>
<dbReference type="RefSeq" id="WP_077080871.1">
    <property type="nucleotide sequence ID" value="NZ_FUEZ01000004.1"/>
</dbReference>
<evidence type="ECO:0000259" key="2">
    <source>
        <dbReference type="Pfam" id="PF00582"/>
    </source>
</evidence>
<dbReference type="PANTHER" id="PTHR46268:SF6">
    <property type="entry name" value="UNIVERSAL STRESS PROTEIN UP12"/>
    <property type="match status" value="1"/>
</dbReference>
<gene>
    <name evidence="3" type="ORF">MNAB215_4632</name>
</gene>
<keyword evidence="4" id="KW-1185">Reference proteome</keyword>
<evidence type="ECO:0000256" key="1">
    <source>
        <dbReference type="ARBA" id="ARBA00008791"/>
    </source>
</evidence>
<feature type="domain" description="UspA" evidence="2">
    <location>
        <begin position="1"/>
        <end position="132"/>
    </location>
</feature>
<protein>
    <submittedName>
        <fullName evidence="3">Universal stress protein family protein</fullName>
    </submittedName>
</protein>
<comment type="similarity">
    <text evidence="1">Belongs to the universal stress protein A family.</text>
</comment>
<dbReference type="SUPFAM" id="SSF52402">
    <property type="entry name" value="Adenine nucleotide alpha hydrolases-like"/>
    <property type="match status" value="2"/>
</dbReference>
<proteinExistence type="inferred from homology"/>
<dbReference type="Proteomes" id="UP000240424">
    <property type="component" value="Unassembled WGS sequence"/>
</dbReference>
<dbReference type="CDD" id="cd23944">
    <property type="entry name" value="USP_Rv2623_repeat1"/>
    <property type="match status" value="1"/>
</dbReference>
<evidence type="ECO:0000313" key="3">
    <source>
        <dbReference type="EMBL" id="SPM42412.1"/>
    </source>
</evidence>